<comment type="caution">
    <text evidence="1">The sequence shown here is derived from an EMBL/GenBank/DDBJ whole genome shotgun (WGS) entry which is preliminary data.</text>
</comment>
<dbReference type="SUPFAM" id="SSF47598">
    <property type="entry name" value="Ribbon-helix-helix"/>
    <property type="match status" value="1"/>
</dbReference>
<dbReference type="InterPro" id="IPR010985">
    <property type="entry name" value="Ribbon_hlx_hlx"/>
</dbReference>
<proteinExistence type="predicted"/>
<keyword evidence="2" id="KW-1185">Reference proteome</keyword>
<dbReference type="Proteomes" id="UP001218579">
    <property type="component" value="Unassembled WGS sequence"/>
</dbReference>
<accession>A0ABT5HFZ9</accession>
<evidence type="ECO:0000313" key="2">
    <source>
        <dbReference type="Proteomes" id="UP001218579"/>
    </source>
</evidence>
<evidence type="ECO:0000313" key="1">
    <source>
        <dbReference type="EMBL" id="MDC7675157.1"/>
    </source>
</evidence>
<sequence>MKPHRIRHQFHLNADLSRKLDALATEPGRTKSAVLEAAILAWIERRGANELDERFSVRLNRLSRQLDRIERDQKIILESLALYIRQTLQRDAHLPDPDPAARARGRERFEAFIEQVGRKLAQGRSDLSPSEDLPS</sequence>
<organism evidence="1 2">
    <name type="scientific">Asticcacaulis machinosus</name>
    <dbReference type="NCBI Taxonomy" id="2984211"/>
    <lineage>
        <taxon>Bacteria</taxon>
        <taxon>Pseudomonadati</taxon>
        <taxon>Pseudomonadota</taxon>
        <taxon>Alphaproteobacteria</taxon>
        <taxon>Caulobacterales</taxon>
        <taxon>Caulobacteraceae</taxon>
        <taxon>Asticcacaulis</taxon>
    </lineage>
</organism>
<gene>
    <name evidence="1" type="ORF">PQU98_03390</name>
</gene>
<dbReference type="RefSeq" id="WP_272743468.1">
    <property type="nucleotide sequence ID" value="NZ_JAQQKV010000001.1"/>
</dbReference>
<reference evidence="1 2" key="1">
    <citation type="submission" date="2023-01" db="EMBL/GenBank/DDBJ databases">
        <title>Novel species of the genus Asticcacaulis isolated from rivers.</title>
        <authorList>
            <person name="Lu H."/>
        </authorList>
    </citation>
    <scope>NUCLEOTIDE SEQUENCE [LARGE SCALE GENOMIC DNA]</scope>
    <source>
        <strain evidence="1 2">LKC15W</strain>
    </source>
</reference>
<name>A0ABT5HFZ9_9CAUL</name>
<dbReference type="EMBL" id="JAQQKV010000001">
    <property type="protein sequence ID" value="MDC7675157.1"/>
    <property type="molecule type" value="Genomic_DNA"/>
</dbReference>
<protein>
    <submittedName>
        <fullName evidence="1">Ribbon-helix-helix protein, CopG family</fullName>
    </submittedName>
</protein>